<gene>
    <name evidence="3" type="primary">eco</name>
    <name evidence="3" type="ORF">E6C76_08220</name>
</gene>
<dbReference type="NCBIfam" id="NF002987">
    <property type="entry name" value="PRK03719.1"/>
    <property type="match status" value="1"/>
</dbReference>
<comment type="similarity">
    <text evidence="1">Belongs to the protease inhibitor I11 (ecotin) family.</text>
</comment>
<evidence type="ECO:0000256" key="2">
    <source>
        <dbReference type="SAM" id="SignalP"/>
    </source>
</evidence>
<keyword evidence="4" id="KW-1185">Reference proteome</keyword>
<dbReference type="Gene3D" id="2.60.40.550">
    <property type="entry name" value="Ecotin"/>
    <property type="match status" value="1"/>
</dbReference>
<dbReference type="PANTHER" id="PTHR35890">
    <property type="match status" value="1"/>
</dbReference>
<dbReference type="GO" id="GO:0004867">
    <property type="term" value="F:serine-type endopeptidase inhibitor activity"/>
    <property type="evidence" value="ECO:0007669"/>
    <property type="project" value="InterPro"/>
</dbReference>
<organism evidence="3 4">
    <name type="scientific">Pseudothauera nasutitermitis</name>
    <dbReference type="NCBI Taxonomy" id="2565930"/>
    <lineage>
        <taxon>Bacteria</taxon>
        <taxon>Pseudomonadati</taxon>
        <taxon>Pseudomonadota</taxon>
        <taxon>Betaproteobacteria</taxon>
        <taxon>Rhodocyclales</taxon>
        <taxon>Zoogloeaceae</taxon>
        <taxon>Pseudothauera</taxon>
    </lineage>
</organism>
<feature type="chain" id="PRO_5020415735" evidence="2">
    <location>
        <begin position="23"/>
        <end position="159"/>
    </location>
</feature>
<reference evidence="3 4" key="1">
    <citation type="submission" date="2019-04" db="EMBL/GenBank/DDBJ databases">
        <title>Azoarcus nasutitermitis sp. nov. isolated from termite nest.</title>
        <authorList>
            <person name="Lin S.-Y."/>
            <person name="Hameed A."/>
            <person name="Hsu Y.-H."/>
            <person name="Young C.-C."/>
        </authorList>
    </citation>
    <scope>NUCLEOTIDE SEQUENCE [LARGE SCALE GENOMIC DNA]</scope>
    <source>
        <strain evidence="3 4">CC-YHH838</strain>
    </source>
</reference>
<evidence type="ECO:0000256" key="1">
    <source>
        <dbReference type="ARBA" id="ARBA00010558"/>
    </source>
</evidence>
<evidence type="ECO:0000313" key="4">
    <source>
        <dbReference type="Proteomes" id="UP000308430"/>
    </source>
</evidence>
<dbReference type="PIRSF" id="PIRSF006865">
    <property type="entry name" value="Prot_inh_ecotin"/>
    <property type="match status" value="1"/>
</dbReference>
<proteinExistence type="inferred from homology"/>
<evidence type="ECO:0000313" key="3">
    <source>
        <dbReference type="EMBL" id="THF65555.1"/>
    </source>
</evidence>
<dbReference type="AlphaFoldDB" id="A0A4V3WC28"/>
<keyword evidence="2" id="KW-0732">Signal</keyword>
<accession>A0A4V3WC28</accession>
<dbReference type="OrthoDB" id="997196at2"/>
<name>A0A4V3WC28_9RHOO</name>
<feature type="signal peptide" evidence="2">
    <location>
        <begin position="1"/>
        <end position="22"/>
    </location>
</feature>
<protein>
    <submittedName>
        <fullName evidence="3">Serine protease inhibitor ecotin</fullName>
    </submittedName>
</protein>
<dbReference type="InterPro" id="IPR036198">
    <property type="entry name" value="Ecotin_sf"/>
</dbReference>
<sequence length="159" mass="17555">MKKKTHSCLAVLAMGMGLNACATTEAEIKPYPPAAEGQVRHVIQLPQQANEYDFKVELIAGKTMEVDCNHRSLGGEWQEKTVQGWGYTYYELEKVGPGISTMMACPPGSTRQAFVQVGGEPLLVRYNSKLPLVLYAPSDVEVRYRVWAAGLESVPAPRR</sequence>
<dbReference type="PANTHER" id="PTHR35890:SF3">
    <property type="entry name" value="ECOTIN"/>
    <property type="match status" value="1"/>
</dbReference>
<comment type="caution">
    <text evidence="3">The sequence shown here is derived from an EMBL/GenBank/DDBJ whole genome shotgun (WGS) entry which is preliminary data.</text>
</comment>
<dbReference type="EMBL" id="SSOC01000003">
    <property type="protein sequence ID" value="THF65555.1"/>
    <property type="molecule type" value="Genomic_DNA"/>
</dbReference>
<dbReference type="Pfam" id="PF03974">
    <property type="entry name" value="Ecotin"/>
    <property type="match status" value="1"/>
</dbReference>
<dbReference type="SUPFAM" id="SSF49772">
    <property type="entry name" value="Ecotin, trypsin inhibitor"/>
    <property type="match status" value="1"/>
</dbReference>
<dbReference type="Proteomes" id="UP000308430">
    <property type="component" value="Unassembled WGS sequence"/>
</dbReference>
<dbReference type="InterPro" id="IPR005658">
    <property type="entry name" value="Prot_inh_ecotin"/>
</dbReference>
<dbReference type="RefSeq" id="WP_136347760.1">
    <property type="nucleotide sequence ID" value="NZ_SSOC01000003.1"/>
</dbReference>